<sequence>MKVFITFKQKLIMTYMIFIVLPLSILGLGAYHFYSQAMEKEVGDFAEQVAVSTASSVGTYIHELERFTLTPYYNRELQDMLTIEQPSSSLSEMDLKESIEKNFSFWQSQRDSVERIYFFGIPGTGMKRIYSQGYLPPDFTVEMMPWYETFRQSSNNVVFLSLHKPIANFFNDIHDEDKVFSLVRKIYKSTTMEEYAGYFQVDFKLDDIKKIMDSVNHEKNGSFFIMDSTQQVVYANQSVDDQLLDNFPALSADNQGQTIMNIGKQKNIVVYSKVGGYDWTVVGYVPVDQIVSGIVSVRNSMILLGVICIIVAIVISTGISYQITKPIYRLIALIKRVETEDFQIEYVNPPRNEIGHLISSIIRMSRKLDETIRNLYQAEIVRKESELQALKSQINPHFLFNTLEMIKMKAEIDEADSTVDMITALGKLVKSSVFQSNDFITFREELDYITNYFYIQENRYATRFEMIVDVEDEILDWYLPKILIQPLIENAFYHGLEMKQGKGKLSVTIAKESDHIKVQVTDDGLGMSPERLQQLMLQFQNSMSYAARSNKSIGLANVYARMQLYFGDSYTMNINSQPGTGTQITLILPIIRSESEANFYVSRHNRG</sequence>
<dbReference type="InterPro" id="IPR050640">
    <property type="entry name" value="Bact_2-comp_sensor_kinase"/>
</dbReference>
<evidence type="ECO:0000256" key="6">
    <source>
        <dbReference type="ARBA" id="ARBA00022679"/>
    </source>
</evidence>
<keyword evidence="6 17" id="KW-0808">Transferase</keyword>
<dbReference type="Gene3D" id="3.30.565.10">
    <property type="entry name" value="Histidine kinase-like ATPase, C-terminal domain"/>
    <property type="match status" value="1"/>
</dbReference>
<comment type="subcellular location">
    <subcellularLocation>
        <location evidence="2">Cell membrane</location>
        <topology evidence="2">Multi-pass membrane protein</topology>
    </subcellularLocation>
</comment>
<dbReference type="PANTHER" id="PTHR34220:SF11">
    <property type="entry name" value="SENSOR PROTEIN KINASE HPTS"/>
    <property type="match status" value="1"/>
</dbReference>
<dbReference type="InterPro" id="IPR003660">
    <property type="entry name" value="HAMP_dom"/>
</dbReference>
<evidence type="ECO:0000259" key="15">
    <source>
        <dbReference type="PROSITE" id="PS50109"/>
    </source>
</evidence>
<dbReference type="PROSITE" id="PS50109">
    <property type="entry name" value="HIS_KIN"/>
    <property type="match status" value="1"/>
</dbReference>
<evidence type="ECO:0000313" key="17">
    <source>
        <dbReference type="EMBL" id="MFC0392221.1"/>
    </source>
</evidence>
<organism evidence="17 18">
    <name type="scientific">Paenibacillus mendelii</name>
    <dbReference type="NCBI Taxonomy" id="206163"/>
    <lineage>
        <taxon>Bacteria</taxon>
        <taxon>Bacillati</taxon>
        <taxon>Bacillota</taxon>
        <taxon>Bacilli</taxon>
        <taxon>Bacillales</taxon>
        <taxon>Paenibacillaceae</taxon>
        <taxon>Paenibacillus</taxon>
    </lineage>
</organism>
<evidence type="ECO:0000256" key="9">
    <source>
        <dbReference type="ARBA" id="ARBA00022777"/>
    </source>
</evidence>
<dbReference type="Gene3D" id="6.10.340.10">
    <property type="match status" value="1"/>
</dbReference>
<dbReference type="EC" id="2.7.13.3" evidence="3"/>
<keyword evidence="13 14" id="KW-0472">Membrane</keyword>
<comment type="catalytic activity">
    <reaction evidence="1">
        <text>ATP + protein L-histidine = ADP + protein N-phospho-L-histidine.</text>
        <dbReference type="EC" id="2.7.13.3"/>
    </reaction>
</comment>
<protein>
    <recommendedName>
        <fullName evidence="3">histidine kinase</fullName>
        <ecNumber evidence="3">2.7.13.3</ecNumber>
    </recommendedName>
</protein>
<name>A0ABV6J8K6_9BACL</name>
<dbReference type="Gene3D" id="3.30.450.20">
    <property type="entry name" value="PAS domain"/>
    <property type="match status" value="2"/>
</dbReference>
<evidence type="ECO:0000256" key="1">
    <source>
        <dbReference type="ARBA" id="ARBA00000085"/>
    </source>
</evidence>
<keyword evidence="4" id="KW-1003">Cell membrane</keyword>
<dbReference type="InterPro" id="IPR004358">
    <property type="entry name" value="Sig_transdc_His_kin-like_C"/>
</dbReference>
<dbReference type="InterPro" id="IPR003594">
    <property type="entry name" value="HATPase_dom"/>
</dbReference>
<evidence type="ECO:0000256" key="4">
    <source>
        <dbReference type="ARBA" id="ARBA00022475"/>
    </source>
</evidence>
<evidence type="ECO:0000256" key="3">
    <source>
        <dbReference type="ARBA" id="ARBA00012438"/>
    </source>
</evidence>
<evidence type="ECO:0000256" key="8">
    <source>
        <dbReference type="ARBA" id="ARBA00022741"/>
    </source>
</evidence>
<dbReference type="GO" id="GO:0004673">
    <property type="term" value="F:protein histidine kinase activity"/>
    <property type="evidence" value="ECO:0007669"/>
    <property type="project" value="UniProtKB-EC"/>
</dbReference>
<evidence type="ECO:0000256" key="12">
    <source>
        <dbReference type="ARBA" id="ARBA00023012"/>
    </source>
</evidence>
<dbReference type="InterPro" id="IPR036890">
    <property type="entry name" value="HATPase_C_sf"/>
</dbReference>
<accession>A0ABV6J8K6</accession>
<dbReference type="InterPro" id="IPR010559">
    <property type="entry name" value="Sig_transdc_His_kin_internal"/>
</dbReference>
<keyword evidence="9 17" id="KW-0418">Kinase</keyword>
<evidence type="ECO:0000259" key="16">
    <source>
        <dbReference type="PROSITE" id="PS50885"/>
    </source>
</evidence>
<feature type="transmembrane region" description="Helical" evidence="14">
    <location>
        <begin position="12"/>
        <end position="34"/>
    </location>
</feature>
<dbReference type="SUPFAM" id="SSF158472">
    <property type="entry name" value="HAMP domain-like"/>
    <property type="match status" value="1"/>
</dbReference>
<dbReference type="SMART" id="SM00387">
    <property type="entry name" value="HATPase_c"/>
    <property type="match status" value="1"/>
</dbReference>
<evidence type="ECO:0000256" key="11">
    <source>
        <dbReference type="ARBA" id="ARBA00022989"/>
    </source>
</evidence>
<evidence type="ECO:0000256" key="10">
    <source>
        <dbReference type="ARBA" id="ARBA00022840"/>
    </source>
</evidence>
<feature type="domain" description="Histidine kinase" evidence="15">
    <location>
        <begin position="483"/>
        <end position="592"/>
    </location>
</feature>
<evidence type="ECO:0000256" key="13">
    <source>
        <dbReference type="ARBA" id="ARBA00023136"/>
    </source>
</evidence>
<evidence type="ECO:0000256" key="14">
    <source>
        <dbReference type="SAM" id="Phobius"/>
    </source>
</evidence>
<keyword evidence="12" id="KW-0902">Two-component regulatory system</keyword>
<proteinExistence type="predicted"/>
<dbReference type="Pfam" id="PF02518">
    <property type="entry name" value="HATPase_c"/>
    <property type="match status" value="1"/>
</dbReference>
<feature type="transmembrane region" description="Helical" evidence="14">
    <location>
        <begin position="301"/>
        <end position="321"/>
    </location>
</feature>
<evidence type="ECO:0000256" key="5">
    <source>
        <dbReference type="ARBA" id="ARBA00022553"/>
    </source>
</evidence>
<dbReference type="InterPro" id="IPR033479">
    <property type="entry name" value="dCache_1"/>
</dbReference>
<comment type="caution">
    <text evidence="17">The sequence shown here is derived from an EMBL/GenBank/DDBJ whole genome shotgun (WGS) entry which is preliminary data.</text>
</comment>
<reference evidence="17 18" key="1">
    <citation type="submission" date="2024-09" db="EMBL/GenBank/DDBJ databases">
        <authorList>
            <person name="Sun Q."/>
            <person name="Mori K."/>
        </authorList>
    </citation>
    <scope>NUCLEOTIDE SEQUENCE [LARGE SCALE GENOMIC DNA]</scope>
    <source>
        <strain evidence="17 18">CCM 4839</strain>
    </source>
</reference>
<keyword evidence="10" id="KW-0067">ATP-binding</keyword>
<keyword evidence="7 14" id="KW-0812">Transmembrane</keyword>
<dbReference type="PROSITE" id="PS50885">
    <property type="entry name" value="HAMP"/>
    <property type="match status" value="1"/>
</dbReference>
<dbReference type="RefSeq" id="WP_204819332.1">
    <property type="nucleotide sequence ID" value="NZ_JANHOF010000003.1"/>
</dbReference>
<gene>
    <name evidence="17" type="ORF">ACFFJ8_12690</name>
</gene>
<evidence type="ECO:0000256" key="7">
    <source>
        <dbReference type="ARBA" id="ARBA00022692"/>
    </source>
</evidence>
<dbReference type="Pfam" id="PF06580">
    <property type="entry name" value="His_kinase"/>
    <property type="match status" value="1"/>
</dbReference>
<dbReference type="PANTHER" id="PTHR34220">
    <property type="entry name" value="SENSOR HISTIDINE KINASE YPDA"/>
    <property type="match status" value="1"/>
</dbReference>
<dbReference type="Proteomes" id="UP001589818">
    <property type="component" value="Unassembled WGS sequence"/>
</dbReference>
<dbReference type="InterPro" id="IPR005467">
    <property type="entry name" value="His_kinase_dom"/>
</dbReference>
<evidence type="ECO:0000313" key="18">
    <source>
        <dbReference type="Proteomes" id="UP001589818"/>
    </source>
</evidence>
<keyword evidence="8" id="KW-0547">Nucleotide-binding</keyword>
<evidence type="ECO:0000256" key="2">
    <source>
        <dbReference type="ARBA" id="ARBA00004651"/>
    </source>
</evidence>
<keyword evidence="5" id="KW-0597">Phosphoprotein</keyword>
<keyword evidence="11 14" id="KW-1133">Transmembrane helix</keyword>
<dbReference type="PRINTS" id="PR00344">
    <property type="entry name" value="BCTRLSENSOR"/>
</dbReference>
<dbReference type="SUPFAM" id="SSF55874">
    <property type="entry name" value="ATPase domain of HSP90 chaperone/DNA topoisomerase II/histidine kinase"/>
    <property type="match status" value="1"/>
</dbReference>
<keyword evidence="18" id="KW-1185">Reference proteome</keyword>
<feature type="domain" description="HAMP" evidence="16">
    <location>
        <begin position="321"/>
        <end position="373"/>
    </location>
</feature>
<dbReference type="EMBL" id="JBHLVF010000017">
    <property type="protein sequence ID" value="MFC0392221.1"/>
    <property type="molecule type" value="Genomic_DNA"/>
</dbReference>
<dbReference type="Pfam" id="PF02743">
    <property type="entry name" value="dCache_1"/>
    <property type="match status" value="1"/>
</dbReference>